<dbReference type="GO" id="GO:0016788">
    <property type="term" value="F:hydrolase activity, acting on ester bonds"/>
    <property type="evidence" value="ECO:0007669"/>
    <property type="project" value="InterPro"/>
</dbReference>
<sequence length="401" mass="45993">MSRRSPFQPCKAGNEAKYFTIPLLTVQAFFLQTEIILYHGYPAEEYTVQTEDGYLLYIQRIPSGRMEDSCDIHGCPPKEVVFLQHGLLCSASNWITNLPNESFAFLLADAGFDVWMGNVRGNTYGLRHIKYKTNSNKFWDFSWDEMVTYDLPAMLKFVTKKTSQSSLYYVGHSQGTTIGFAGFSSNDEMAKMVKTFFALAPVTTVAHTKGPLKLAAQNSIEISMVHLMLGKRDFLSSSPMIQWFGKHYCSKPINQRFCADLLFLLCGFDWSGLNQTRLPVYYTHTPAGTSVKNMIHWFQMVNSKTFQMYDYGFFGNKMNYGQHKAPLYDLEEMTVPVALYYGENDWVADPKDVENMIPKLQNLIHSAEIPKWNHLDFIWGMDAATLVYKEIIAYMQHQAFD</sequence>
<name>A0AAD9R8A0_ACRCE</name>
<reference evidence="10" key="1">
    <citation type="journal article" date="2023" name="G3 (Bethesda)">
        <title>Whole genome assembly and annotation of the endangered Caribbean coral Acropora cervicornis.</title>
        <authorList>
            <person name="Selwyn J.D."/>
            <person name="Vollmer S.V."/>
        </authorList>
    </citation>
    <scope>NUCLEOTIDE SEQUENCE</scope>
    <source>
        <strain evidence="10">K2</strain>
    </source>
</reference>
<evidence type="ECO:0000313" key="11">
    <source>
        <dbReference type="Proteomes" id="UP001249851"/>
    </source>
</evidence>
<feature type="active site" description="Nucleophile" evidence="8">
    <location>
        <position position="173"/>
    </location>
</feature>
<keyword evidence="11" id="KW-1185">Reference proteome</keyword>
<protein>
    <recommendedName>
        <fullName evidence="7">Lipase</fullName>
    </recommendedName>
</protein>
<dbReference type="Proteomes" id="UP001249851">
    <property type="component" value="Unassembled WGS sequence"/>
</dbReference>
<dbReference type="AlphaFoldDB" id="A0AAD9R8A0"/>
<evidence type="ECO:0000256" key="1">
    <source>
        <dbReference type="ARBA" id="ARBA00010701"/>
    </source>
</evidence>
<feature type="active site" description="Charge relay system" evidence="8">
    <location>
        <position position="345"/>
    </location>
</feature>
<gene>
    <name evidence="10" type="ORF">P5673_000858</name>
</gene>
<keyword evidence="4 7" id="KW-0442">Lipid degradation</keyword>
<reference evidence="10" key="2">
    <citation type="journal article" date="2023" name="Science">
        <title>Genomic signatures of disease resistance in endangered staghorn corals.</title>
        <authorList>
            <person name="Vollmer S.V."/>
            <person name="Selwyn J.D."/>
            <person name="Despard B.A."/>
            <person name="Roesel C.L."/>
        </authorList>
    </citation>
    <scope>NUCLEOTIDE SEQUENCE</scope>
    <source>
        <strain evidence="10">K2</strain>
    </source>
</reference>
<dbReference type="EMBL" id="JARQWQ010000001">
    <property type="protein sequence ID" value="KAK2574658.1"/>
    <property type="molecule type" value="Genomic_DNA"/>
</dbReference>
<dbReference type="Gene3D" id="3.40.50.1820">
    <property type="entry name" value="alpha/beta hydrolase"/>
    <property type="match status" value="1"/>
</dbReference>
<comment type="caution">
    <text evidence="10">The sequence shown here is derived from an EMBL/GenBank/DDBJ whole genome shotgun (WGS) entry which is preliminary data.</text>
</comment>
<evidence type="ECO:0000256" key="5">
    <source>
        <dbReference type="ARBA" id="ARBA00023098"/>
    </source>
</evidence>
<dbReference type="GO" id="GO:0016042">
    <property type="term" value="P:lipid catabolic process"/>
    <property type="evidence" value="ECO:0007669"/>
    <property type="project" value="UniProtKB-KW"/>
</dbReference>
<evidence type="ECO:0000256" key="6">
    <source>
        <dbReference type="ARBA" id="ARBA00023180"/>
    </source>
</evidence>
<dbReference type="FunFam" id="3.40.50.1820:FF:000021">
    <property type="entry name" value="Lipase"/>
    <property type="match status" value="1"/>
</dbReference>
<keyword evidence="3 7" id="KW-0378">Hydrolase</keyword>
<evidence type="ECO:0000256" key="8">
    <source>
        <dbReference type="PIRSR" id="PIRSR000862-1"/>
    </source>
</evidence>
<evidence type="ECO:0000256" key="2">
    <source>
        <dbReference type="ARBA" id="ARBA00022729"/>
    </source>
</evidence>
<organism evidence="10 11">
    <name type="scientific">Acropora cervicornis</name>
    <name type="common">Staghorn coral</name>
    <dbReference type="NCBI Taxonomy" id="6130"/>
    <lineage>
        <taxon>Eukaryota</taxon>
        <taxon>Metazoa</taxon>
        <taxon>Cnidaria</taxon>
        <taxon>Anthozoa</taxon>
        <taxon>Hexacorallia</taxon>
        <taxon>Scleractinia</taxon>
        <taxon>Astrocoeniina</taxon>
        <taxon>Acroporidae</taxon>
        <taxon>Acropora</taxon>
    </lineage>
</organism>
<evidence type="ECO:0000256" key="7">
    <source>
        <dbReference type="PIRNR" id="PIRNR000862"/>
    </source>
</evidence>
<comment type="similarity">
    <text evidence="1 7">Belongs to the AB hydrolase superfamily. Lipase family.</text>
</comment>
<feature type="domain" description="Partial AB-hydrolase lipase" evidence="9">
    <location>
        <begin position="33"/>
        <end position="98"/>
    </location>
</feature>
<dbReference type="InterPro" id="IPR025483">
    <property type="entry name" value="Lipase_euk"/>
</dbReference>
<keyword evidence="2" id="KW-0732">Signal</keyword>
<dbReference type="PIRSF" id="PIRSF000862">
    <property type="entry name" value="Steryl_ester_lip"/>
    <property type="match status" value="1"/>
</dbReference>
<proteinExistence type="inferred from homology"/>
<keyword evidence="6" id="KW-0325">Glycoprotein</keyword>
<dbReference type="InterPro" id="IPR006693">
    <property type="entry name" value="AB_hydrolase_lipase"/>
</dbReference>
<accession>A0AAD9R8A0</accession>
<dbReference type="SUPFAM" id="SSF53474">
    <property type="entry name" value="alpha/beta-Hydrolases"/>
    <property type="match status" value="1"/>
</dbReference>
<feature type="active site" description="Charge relay system" evidence="8">
    <location>
        <position position="374"/>
    </location>
</feature>
<dbReference type="PANTHER" id="PTHR11005">
    <property type="entry name" value="LYSOSOMAL ACID LIPASE-RELATED"/>
    <property type="match status" value="1"/>
</dbReference>
<keyword evidence="5" id="KW-0443">Lipid metabolism</keyword>
<dbReference type="Pfam" id="PF04083">
    <property type="entry name" value="Abhydro_lipase"/>
    <property type="match status" value="1"/>
</dbReference>
<evidence type="ECO:0000256" key="4">
    <source>
        <dbReference type="ARBA" id="ARBA00022963"/>
    </source>
</evidence>
<evidence type="ECO:0000256" key="3">
    <source>
        <dbReference type="ARBA" id="ARBA00022801"/>
    </source>
</evidence>
<dbReference type="InterPro" id="IPR029058">
    <property type="entry name" value="AB_hydrolase_fold"/>
</dbReference>
<evidence type="ECO:0000259" key="9">
    <source>
        <dbReference type="Pfam" id="PF04083"/>
    </source>
</evidence>
<evidence type="ECO:0000313" key="10">
    <source>
        <dbReference type="EMBL" id="KAK2574658.1"/>
    </source>
</evidence>